<reference evidence="11 12" key="1">
    <citation type="submission" date="2019-04" db="EMBL/GenBank/DDBJ databases">
        <title>Pedobacter sp. RP-3-15 sp. nov., isolated from Arctic soil.</title>
        <authorList>
            <person name="Dahal R.H."/>
            <person name="Kim D.-U."/>
        </authorList>
    </citation>
    <scope>NUCLEOTIDE SEQUENCE [LARGE SCALE GENOMIC DNA]</scope>
    <source>
        <strain evidence="11 12">RP-3-15</strain>
    </source>
</reference>
<keyword evidence="12" id="KW-1185">Reference proteome</keyword>
<sequence>MVENGNGYFKQKLKPGESGIVQEGTVVGGFKEGDWSGAGAPGDFSFKEKYLKGKLISGESLQNGKSYTYTFVEEVPTFEGGMGGFYTYVQKSIRYPEDAFKQQITGSVSVSFVVEADGSLSGFKVIKSVSQSLDKEALRIMKGSPKWIPGKQNGIPVRTMLNMPFTFAR</sequence>
<comment type="subcellular location">
    <subcellularLocation>
        <location evidence="1">Cell inner membrane</location>
        <topology evidence="1">Single-pass membrane protein</topology>
        <orientation evidence="1">Periplasmic side</orientation>
    </subcellularLocation>
</comment>
<dbReference type="InterPro" id="IPR051045">
    <property type="entry name" value="TonB-dependent_transducer"/>
</dbReference>
<dbReference type="InterPro" id="IPR006260">
    <property type="entry name" value="TonB/TolA_C"/>
</dbReference>
<dbReference type="SUPFAM" id="SSF74653">
    <property type="entry name" value="TolA/TonB C-terminal domain"/>
    <property type="match status" value="1"/>
</dbReference>
<name>A0A4U1CG17_9SPHI</name>
<dbReference type="Proteomes" id="UP000307244">
    <property type="component" value="Unassembled WGS sequence"/>
</dbReference>
<feature type="domain" description="TonB C-terminal" evidence="10">
    <location>
        <begin position="80"/>
        <end position="169"/>
    </location>
</feature>
<dbReference type="InterPro" id="IPR037682">
    <property type="entry name" value="TonB_C"/>
</dbReference>
<keyword evidence="5" id="KW-0997">Cell inner membrane</keyword>
<dbReference type="Gene3D" id="3.30.1150.10">
    <property type="match status" value="1"/>
</dbReference>
<evidence type="ECO:0000256" key="4">
    <source>
        <dbReference type="ARBA" id="ARBA00022475"/>
    </source>
</evidence>
<evidence type="ECO:0000256" key="2">
    <source>
        <dbReference type="ARBA" id="ARBA00006555"/>
    </source>
</evidence>
<evidence type="ECO:0000256" key="8">
    <source>
        <dbReference type="ARBA" id="ARBA00022989"/>
    </source>
</evidence>
<keyword evidence="8" id="KW-1133">Transmembrane helix</keyword>
<evidence type="ECO:0000256" key="5">
    <source>
        <dbReference type="ARBA" id="ARBA00022519"/>
    </source>
</evidence>
<protein>
    <submittedName>
        <fullName evidence="11">Energy transducer TonB</fullName>
    </submittedName>
</protein>
<keyword evidence="7" id="KW-0653">Protein transport</keyword>
<dbReference type="GO" id="GO:0055085">
    <property type="term" value="P:transmembrane transport"/>
    <property type="evidence" value="ECO:0007669"/>
    <property type="project" value="InterPro"/>
</dbReference>
<keyword evidence="4" id="KW-1003">Cell membrane</keyword>
<accession>A0A4U1CG17</accession>
<proteinExistence type="inferred from homology"/>
<dbReference type="GO" id="GO:0031992">
    <property type="term" value="F:energy transducer activity"/>
    <property type="evidence" value="ECO:0007669"/>
    <property type="project" value="TreeGrafter"/>
</dbReference>
<evidence type="ECO:0000256" key="7">
    <source>
        <dbReference type="ARBA" id="ARBA00022927"/>
    </source>
</evidence>
<dbReference type="Pfam" id="PF03544">
    <property type="entry name" value="TonB_C"/>
    <property type="match status" value="1"/>
</dbReference>
<keyword evidence="9" id="KW-0472">Membrane</keyword>
<dbReference type="GO" id="GO:0015031">
    <property type="term" value="P:protein transport"/>
    <property type="evidence" value="ECO:0007669"/>
    <property type="project" value="UniProtKB-KW"/>
</dbReference>
<evidence type="ECO:0000313" key="11">
    <source>
        <dbReference type="EMBL" id="TKC05307.1"/>
    </source>
</evidence>
<evidence type="ECO:0000256" key="3">
    <source>
        <dbReference type="ARBA" id="ARBA00022448"/>
    </source>
</evidence>
<dbReference type="PANTHER" id="PTHR33446">
    <property type="entry name" value="PROTEIN TONB-RELATED"/>
    <property type="match status" value="1"/>
</dbReference>
<organism evidence="11 12">
    <name type="scientific">Pedobacter frigoris</name>
    <dbReference type="NCBI Taxonomy" id="2571272"/>
    <lineage>
        <taxon>Bacteria</taxon>
        <taxon>Pseudomonadati</taxon>
        <taxon>Bacteroidota</taxon>
        <taxon>Sphingobacteriia</taxon>
        <taxon>Sphingobacteriales</taxon>
        <taxon>Sphingobacteriaceae</taxon>
        <taxon>Pedobacter</taxon>
    </lineage>
</organism>
<evidence type="ECO:0000259" key="10">
    <source>
        <dbReference type="PROSITE" id="PS52015"/>
    </source>
</evidence>
<keyword evidence="6" id="KW-0812">Transmembrane</keyword>
<evidence type="ECO:0000256" key="1">
    <source>
        <dbReference type="ARBA" id="ARBA00004383"/>
    </source>
</evidence>
<comment type="similarity">
    <text evidence="2">Belongs to the TonB family.</text>
</comment>
<evidence type="ECO:0000313" key="12">
    <source>
        <dbReference type="Proteomes" id="UP000307244"/>
    </source>
</evidence>
<dbReference type="EMBL" id="SWBQ01000004">
    <property type="protein sequence ID" value="TKC05307.1"/>
    <property type="molecule type" value="Genomic_DNA"/>
</dbReference>
<evidence type="ECO:0000256" key="9">
    <source>
        <dbReference type="ARBA" id="ARBA00023136"/>
    </source>
</evidence>
<dbReference type="GO" id="GO:0098797">
    <property type="term" value="C:plasma membrane protein complex"/>
    <property type="evidence" value="ECO:0007669"/>
    <property type="project" value="TreeGrafter"/>
</dbReference>
<dbReference type="PROSITE" id="PS52015">
    <property type="entry name" value="TONB_CTD"/>
    <property type="match status" value="1"/>
</dbReference>
<dbReference type="OrthoDB" id="649093at2"/>
<dbReference type="NCBIfam" id="TIGR01352">
    <property type="entry name" value="tonB_Cterm"/>
    <property type="match status" value="1"/>
</dbReference>
<keyword evidence="3" id="KW-0813">Transport</keyword>
<dbReference type="AlphaFoldDB" id="A0A4U1CG17"/>
<comment type="caution">
    <text evidence="11">The sequence shown here is derived from an EMBL/GenBank/DDBJ whole genome shotgun (WGS) entry which is preliminary data.</text>
</comment>
<evidence type="ECO:0000256" key="6">
    <source>
        <dbReference type="ARBA" id="ARBA00022692"/>
    </source>
</evidence>
<gene>
    <name evidence="11" type="ORF">FA047_15780</name>
</gene>
<dbReference type="PANTHER" id="PTHR33446:SF2">
    <property type="entry name" value="PROTEIN TONB"/>
    <property type="match status" value="1"/>
</dbReference>